<evidence type="ECO:0000313" key="5">
    <source>
        <dbReference type="EMBL" id="TFH96173.1"/>
    </source>
</evidence>
<protein>
    <submittedName>
        <fullName evidence="5">VWA domain-containing protein</fullName>
    </submittedName>
</protein>
<evidence type="ECO:0000256" key="3">
    <source>
        <dbReference type="ARBA" id="ARBA00022989"/>
    </source>
</evidence>
<dbReference type="EMBL" id="SPNC01000027">
    <property type="protein sequence ID" value="TFH96173.1"/>
    <property type="molecule type" value="Genomic_DNA"/>
</dbReference>
<dbReference type="AlphaFoldDB" id="A0A4Y8WQC9"/>
<dbReference type="InterPro" id="IPR033881">
    <property type="entry name" value="vWA_BatA_type"/>
</dbReference>
<dbReference type="STRING" id="1122973.GCA_000379925_01667"/>
<keyword evidence="4" id="KW-0472">Membrane</keyword>
<evidence type="ECO:0000256" key="2">
    <source>
        <dbReference type="ARBA" id="ARBA00022692"/>
    </source>
</evidence>
<dbReference type="CDD" id="cd01467">
    <property type="entry name" value="vWA_BatA_type"/>
    <property type="match status" value="1"/>
</dbReference>
<keyword evidence="6" id="KW-1185">Reference proteome</keyword>
<evidence type="ECO:0000256" key="1">
    <source>
        <dbReference type="ARBA" id="ARBA00022475"/>
    </source>
</evidence>
<dbReference type="InterPro" id="IPR036465">
    <property type="entry name" value="vWFA_dom_sf"/>
</dbReference>
<dbReference type="InterPro" id="IPR050768">
    <property type="entry name" value="UPF0353/GerABKA_families"/>
</dbReference>
<organism evidence="5 6">
    <name type="scientific">Porphyromonas levii</name>
    <dbReference type="NCBI Taxonomy" id="28114"/>
    <lineage>
        <taxon>Bacteria</taxon>
        <taxon>Pseudomonadati</taxon>
        <taxon>Bacteroidota</taxon>
        <taxon>Bacteroidia</taxon>
        <taxon>Bacteroidales</taxon>
        <taxon>Porphyromonadaceae</taxon>
        <taxon>Porphyromonas</taxon>
    </lineage>
</organism>
<evidence type="ECO:0000256" key="4">
    <source>
        <dbReference type="ARBA" id="ARBA00023136"/>
    </source>
</evidence>
<keyword evidence="2" id="KW-0812">Transmembrane</keyword>
<sequence>MTWANPIYFWLLLLIPLFVWLYISREKSPATFTLSSIGAFKGRKVSWRTRLSWLPFALAIVGYALGIVALARPQSSDSYSTQSTEGINIVLALDISGSMLARDLEPNRFEAAKLVAGEFINSRPNDNMGLVVFAGESYTQCPLTTDHAVLLNMLNTVEMGLVNDGTAIGSGLATAVSRLKDIKEGSKVVILLTDGTNNSGTIAPVTAAEIAESFGIRVYTIGVGTMGEALYPIQTILGIEYMPMQVEIDEASLQQIATTTGGQYFRATDNNSLRAIYAEIDQLEKTKLKIESFTQKEEHFPPFVWGALAALFAALLLRSTLFRRMP</sequence>
<reference evidence="5 6" key="1">
    <citation type="submission" date="2019-03" db="EMBL/GenBank/DDBJ databases">
        <title>Porphyromonas levii Isolated from the Uterus of Dairy Cows.</title>
        <authorList>
            <person name="Francis A.M."/>
        </authorList>
    </citation>
    <scope>NUCLEOTIDE SEQUENCE [LARGE SCALE GENOMIC DNA]</scope>
    <source>
        <strain evidence="5 6">AF5678</strain>
    </source>
</reference>
<accession>A0A4Y8WQC9</accession>
<keyword evidence="3" id="KW-1133">Transmembrane helix</keyword>
<gene>
    <name evidence="5" type="ORF">E4P47_02870</name>
</gene>
<keyword evidence="1" id="KW-1003">Cell membrane</keyword>
<proteinExistence type="predicted"/>
<dbReference type="Pfam" id="PF00092">
    <property type="entry name" value="VWA"/>
    <property type="match status" value="1"/>
</dbReference>
<dbReference type="OrthoDB" id="6206554at2"/>
<dbReference type="RefSeq" id="WP_134848841.1">
    <property type="nucleotide sequence ID" value="NZ_CP197400.1"/>
</dbReference>
<dbReference type="PROSITE" id="PS50234">
    <property type="entry name" value="VWFA"/>
    <property type="match status" value="1"/>
</dbReference>
<dbReference type="InterPro" id="IPR002035">
    <property type="entry name" value="VWF_A"/>
</dbReference>
<evidence type="ECO:0000313" key="6">
    <source>
        <dbReference type="Proteomes" id="UP000297225"/>
    </source>
</evidence>
<dbReference type="InterPro" id="IPR024163">
    <property type="entry name" value="Aerotolerance_reg_N"/>
</dbReference>
<dbReference type="Gene3D" id="3.40.50.410">
    <property type="entry name" value="von Willebrand factor, type A domain"/>
    <property type="match status" value="1"/>
</dbReference>
<name>A0A4Y8WQC9_9PORP</name>
<comment type="caution">
    <text evidence="5">The sequence shown here is derived from an EMBL/GenBank/DDBJ whole genome shotgun (WGS) entry which is preliminary data.</text>
</comment>
<dbReference type="Proteomes" id="UP000297225">
    <property type="component" value="Unassembled WGS sequence"/>
</dbReference>
<dbReference type="SMART" id="SM00327">
    <property type="entry name" value="VWA"/>
    <property type="match status" value="1"/>
</dbReference>
<dbReference type="SUPFAM" id="SSF53300">
    <property type="entry name" value="vWA-like"/>
    <property type="match status" value="1"/>
</dbReference>
<dbReference type="PANTHER" id="PTHR22550:SF5">
    <property type="entry name" value="LEUCINE ZIPPER PROTEIN 4"/>
    <property type="match status" value="1"/>
</dbReference>
<dbReference type="PANTHER" id="PTHR22550">
    <property type="entry name" value="SPORE GERMINATION PROTEIN"/>
    <property type="match status" value="1"/>
</dbReference>
<dbReference type="Pfam" id="PF07584">
    <property type="entry name" value="BatA"/>
    <property type="match status" value="1"/>
</dbReference>